<name>K6WAM3_9ACTN</name>
<keyword evidence="3" id="KW-1185">Reference proteome</keyword>
<dbReference type="AlphaFoldDB" id="K6WAM3"/>
<organism evidence="2 3">
    <name type="scientific">Gordonia rhizosphera NBRC 16068</name>
    <dbReference type="NCBI Taxonomy" id="1108045"/>
    <lineage>
        <taxon>Bacteria</taxon>
        <taxon>Bacillati</taxon>
        <taxon>Actinomycetota</taxon>
        <taxon>Actinomycetes</taxon>
        <taxon>Mycobacteriales</taxon>
        <taxon>Gordoniaceae</taxon>
        <taxon>Gordonia</taxon>
    </lineage>
</organism>
<protein>
    <submittedName>
        <fullName evidence="2">Uncharacterized protein</fullName>
    </submittedName>
</protein>
<dbReference type="STRING" id="1108045.GORHZ_055_00350"/>
<sequence>MKRRFSLAVASAAVVASVGAVAAPAASAAPLGRHEVFNVGSLSFCFHFPIGPVTITIC</sequence>
<proteinExistence type="predicted"/>
<dbReference type="RefSeq" id="WP_006331238.1">
    <property type="nucleotide sequence ID" value="NZ_BAHC01000055.1"/>
</dbReference>
<evidence type="ECO:0000313" key="3">
    <source>
        <dbReference type="Proteomes" id="UP000008363"/>
    </source>
</evidence>
<dbReference type="EMBL" id="BAHC01000055">
    <property type="protein sequence ID" value="GAB89252.1"/>
    <property type="molecule type" value="Genomic_DNA"/>
</dbReference>
<feature type="chain" id="PRO_5039175234" evidence="1">
    <location>
        <begin position="23"/>
        <end position="58"/>
    </location>
</feature>
<keyword evidence="1" id="KW-0732">Signal</keyword>
<accession>K6WAM3</accession>
<comment type="caution">
    <text evidence="2">The sequence shown here is derived from an EMBL/GenBank/DDBJ whole genome shotgun (WGS) entry which is preliminary data.</text>
</comment>
<reference evidence="2 3" key="1">
    <citation type="submission" date="2012-08" db="EMBL/GenBank/DDBJ databases">
        <title>Whole genome shotgun sequence of Gordonia rhizosphera NBRC 16068.</title>
        <authorList>
            <person name="Takarada H."/>
            <person name="Isaki S."/>
            <person name="Hosoyama A."/>
            <person name="Tsuchikane K."/>
            <person name="Katsumata H."/>
            <person name="Baba S."/>
            <person name="Ohji S."/>
            <person name="Yamazaki S."/>
            <person name="Fujita N."/>
        </authorList>
    </citation>
    <scope>NUCLEOTIDE SEQUENCE [LARGE SCALE GENOMIC DNA]</scope>
    <source>
        <strain evidence="2 3">NBRC 16068</strain>
    </source>
</reference>
<evidence type="ECO:0000313" key="2">
    <source>
        <dbReference type="EMBL" id="GAB89252.1"/>
    </source>
</evidence>
<dbReference type="eggNOG" id="ENOG5030DTS">
    <property type="taxonomic scope" value="Bacteria"/>
</dbReference>
<feature type="signal peptide" evidence="1">
    <location>
        <begin position="1"/>
        <end position="22"/>
    </location>
</feature>
<gene>
    <name evidence="2" type="ORF">GORHZ_055_00350</name>
</gene>
<evidence type="ECO:0000256" key="1">
    <source>
        <dbReference type="SAM" id="SignalP"/>
    </source>
</evidence>
<dbReference type="Proteomes" id="UP000008363">
    <property type="component" value="Unassembled WGS sequence"/>
</dbReference>